<organism evidence="3 4">
    <name type="scientific">Rhodanobacter terrae</name>
    <dbReference type="NCBI Taxonomy" id="418647"/>
    <lineage>
        <taxon>Bacteria</taxon>
        <taxon>Pseudomonadati</taxon>
        <taxon>Pseudomonadota</taxon>
        <taxon>Gammaproteobacteria</taxon>
        <taxon>Lysobacterales</taxon>
        <taxon>Rhodanobacteraceae</taxon>
        <taxon>Rhodanobacter</taxon>
    </lineage>
</organism>
<gene>
    <name evidence="3" type="ORF">ACFPPB_15810</name>
</gene>
<dbReference type="PROSITE" id="PS51387">
    <property type="entry name" value="FAD_PCMH"/>
    <property type="match status" value="1"/>
</dbReference>
<accession>A0ABW0SZR0</accession>
<dbReference type="PANTHER" id="PTHR43762">
    <property type="entry name" value="L-GULONOLACTONE OXIDASE"/>
    <property type="match status" value="1"/>
</dbReference>
<evidence type="ECO:0000259" key="2">
    <source>
        <dbReference type="PROSITE" id="PS51387"/>
    </source>
</evidence>
<sequence length="434" mass="48735">MSRAGQSWGRYPRVTQARIDLSDRHRPLPAVEGSMLPYGNGRSYGDSCLNDGGSLLHAHRLNHFISFDPSNGQLECEAGVQLAEILDLVVSQGWFVPVTPGTRFVTVGGAIANDVHGKNHHRGGNFGRHVLELELLRSDGSRRVCSHAENPDWFAATIGGLGLTGLITRARIQLRRIAGPWMSTEVHRFENLDGFFRLSENSDRDYEYTVAWIDCLATGRSLGRGLFTRANHAPAHPDQRPSRSSRNLRMPFTPPLSLINRFTLRGFNALYYLRQRRQVVHAITHYEPHFYPLDAIGDWNRIYGQRGFMQYQCVVPPYDAEDRVAQLLRVIAASGSGSFLAVLKQFGTLSSPGMLSFPRPGTTLALDFPNQGTRTLSLLNRLDDIVVEAGGAVYPAKDARMSGAHFRQYFPAWESFRSFVDPRFSSSFWRRVME</sequence>
<keyword evidence="1" id="KW-0285">Flavoprotein</keyword>
<dbReference type="Proteomes" id="UP001596111">
    <property type="component" value="Unassembled WGS sequence"/>
</dbReference>
<dbReference type="Gene3D" id="3.30.465.10">
    <property type="match status" value="1"/>
</dbReference>
<dbReference type="InterPro" id="IPR016169">
    <property type="entry name" value="FAD-bd_PCMH_sub2"/>
</dbReference>
<dbReference type="InterPro" id="IPR016166">
    <property type="entry name" value="FAD-bd_PCMH"/>
</dbReference>
<feature type="domain" description="FAD-binding PCMH-type" evidence="2">
    <location>
        <begin position="1"/>
        <end position="177"/>
    </location>
</feature>
<dbReference type="PANTHER" id="PTHR43762:SF1">
    <property type="entry name" value="D-ARABINONO-1,4-LACTONE OXIDASE"/>
    <property type="match status" value="1"/>
</dbReference>
<reference evidence="4" key="1">
    <citation type="journal article" date="2019" name="Int. J. Syst. Evol. Microbiol.">
        <title>The Global Catalogue of Microorganisms (GCM) 10K type strain sequencing project: providing services to taxonomists for standard genome sequencing and annotation.</title>
        <authorList>
            <consortium name="The Broad Institute Genomics Platform"/>
            <consortium name="The Broad Institute Genome Sequencing Center for Infectious Disease"/>
            <person name="Wu L."/>
            <person name="Ma J."/>
        </authorList>
    </citation>
    <scope>NUCLEOTIDE SEQUENCE [LARGE SCALE GENOMIC DNA]</scope>
    <source>
        <strain evidence="4">CGMCC 1.13587</strain>
    </source>
</reference>
<dbReference type="InterPro" id="IPR036318">
    <property type="entry name" value="FAD-bd_PCMH-like_sf"/>
</dbReference>
<protein>
    <submittedName>
        <fullName evidence="3">FAD-dependent oxidoreductase</fullName>
    </submittedName>
</protein>
<dbReference type="RefSeq" id="WP_377328810.1">
    <property type="nucleotide sequence ID" value="NZ_JBHSNG010000020.1"/>
</dbReference>
<proteinExistence type="predicted"/>
<comment type="caution">
    <text evidence="3">The sequence shown here is derived from an EMBL/GenBank/DDBJ whole genome shotgun (WGS) entry which is preliminary data.</text>
</comment>
<dbReference type="InterPro" id="IPR006094">
    <property type="entry name" value="Oxid_FAD_bind_N"/>
</dbReference>
<evidence type="ECO:0000313" key="3">
    <source>
        <dbReference type="EMBL" id="MFC5582586.1"/>
    </source>
</evidence>
<dbReference type="SUPFAM" id="SSF56176">
    <property type="entry name" value="FAD-binding/transporter-associated domain-like"/>
    <property type="match status" value="1"/>
</dbReference>
<name>A0ABW0SZR0_9GAMM</name>
<dbReference type="InterPro" id="IPR010031">
    <property type="entry name" value="FAD_lactone_oxidase-like"/>
</dbReference>
<dbReference type="Pfam" id="PF01565">
    <property type="entry name" value="FAD_binding_4"/>
    <property type="match status" value="1"/>
</dbReference>
<keyword evidence="1" id="KW-0274">FAD</keyword>
<evidence type="ECO:0000256" key="1">
    <source>
        <dbReference type="ARBA" id="ARBA00022827"/>
    </source>
</evidence>
<evidence type="ECO:0000313" key="4">
    <source>
        <dbReference type="Proteomes" id="UP001596111"/>
    </source>
</evidence>
<keyword evidence="4" id="KW-1185">Reference proteome</keyword>
<dbReference type="EMBL" id="JBHSNG010000020">
    <property type="protein sequence ID" value="MFC5582586.1"/>
    <property type="molecule type" value="Genomic_DNA"/>
</dbReference>